<gene>
    <name evidence="7" type="ORF">RFN28_31100</name>
</gene>
<dbReference type="InterPro" id="IPR045087">
    <property type="entry name" value="Cu-oxidase_fam"/>
</dbReference>
<protein>
    <submittedName>
        <fullName evidence="7">Multicopper oxidase family protein</fullName>
    </submittedName>
</protein>
<feature type="domain" description="Plastocyanin-like" evidence="5">
    <location>
        <begin position="366"/>
        <end position="483"/>
    </location>
</feature>
<evidence type="ECO:0000259" key="4">
    <source>
        <dbReference type="Pfam" id="PF00394"/>
    </source>
</evidence>
<feature type="signal peptide" evidence="3">
    <location>
        <begin position="1"/>
        <end position="33"/>
    </location>
</feature>
<dbReference type="Proteomes" id="UP001287059">
    <property type="component" value="Unassembled WGS sequence"/>
</dbReference>
<organism evidence="7 8">
    <name type="scientific">Mesorhizobium album</name>
    <dbReference type="NCBI Taxonomy" id="3072314"/>
    <lineage>
        <taxon>Bacteria</taxon>
        <taxon>Pseudomonadati</taxon>
        <taxon>Pseudomonadota</taxon>
        <taxon>Alphaproteobacteria</taxon>
        <taxon>Hyphomicrobiales</taxon>
        <taxon>Phyllobacteriaceae</taxon>
        <taxon>Mesorhizobium</taxon>
    </lineage>
</organism>
<dbReference type="InterPro" id="IPR006311">
    <property type="entry name" value="TAT_signal"/>
</dbReference>
<dbReference type="PROSITE" id="PS00079">
    <property type="entry name" value="MULTICOPPER_OXIDASE1"/>
    <property type="match status" value="1"/>
</dbReference>
<evidence type="ECO:0000256" key="2">
    <source>
        <dbReference type="ARBA" id="ARBA00023002"/>
    </source>
</evidence>
<dbReference type="RefSeq" id="WP_320290970.1">
    <property type="nucleotide sequence ID" value="NZ_JAVIIW010000060.1"/>
</dbReference>
<keyword evidence="8" id="KW-1185">Reference proteome</keyword>
<evidence type="ECO:0000313" key="8">
    <source>
        <dbReference type="Proteomes" id="UP001287059"/>
    </source>
</evidence>
<reference evidence="7 8" key="1">
    <citation type="submission" date="2023-08" db="EMBL/GenBank/DDBJ databases">
        <title>Implementing the SeqCode for naming new Mesorhizobium species isolated from Vachellia karroo root nodules.</title>
        <authorList>
            <person name="Van Lill M."/>
        </authorList>
    </citation>
    <scope>NUCLEOTIDE SEQUENCE [LARGE SCALE GENOMIC DNA]</scope>
    <source>
        <strain evidence="7 8">VK24D</strain>
    </source>
</reference>
<accession>A0ABU4Y7H6</accession>
<comment type="caution">
    <text evidence="7">The sequence shown here is derived from an EMBL/GenBank/DDBJ whole genome shotgun (WGS) entry which is preliminary data.</text>
</comment>
<dbReference type="PROSITE" id="PS51318">
    <property type="entry name" value="TAT"/>
    <property type="match status" value="1"/>
</dbReference>
<dbReference type="InterPro" id="IPR011706">
    <property type="entry name" value="Cu-oxidase_C"/>
</dbReference>
<feature type="domain" description="Plastocyanin-like" evidence="6">
    <location>
        <begin position="71"/>
        <end position="152"/>
    </location>
</feature>
<evidence type="ECO:0000259" key="5">
    <source>
        <dbReference type="Pfam" id="PF07731"/>
    </source>
</evidence>
<dbReference type="Gene3D" id="2.60.40.420">
    <property type="entry name" value="Cupredoxins - blue copper proteins"/>
    <property type="match status" value="2"/>
</dbReference>
<dbReference type="SUPFAM" id="SSF49503">
    <property type="entry name" value="Cupredoxins"/>
    <property type="match status" value="3"/>
</dbReference>
<evidence type="ECO:0000256" key="3">
    <source>
        <dbReference type="SAM" id="SignalP"/>
    </source>
</evidence>
<dbReference type="Pfam" id="PF00394">
    <property type="entry name" value="Cu-oxidase"/>
    <property type="match status" value="1"/>
</dbReference>
<dbReference type="CDD" id="cd13865">
    <property type="entry name" value="CuRO_1_LCC_like_3"/>
    <property type="match status" value="1"/>
</dbReference>
<dbReference type="InterPro" id="IPR002355">
    <property type="entry name" value="Cu_oxidase_Cu_BS"/>
</dbReference>
<dbReference type="InterPro" id="IPR008972">
    <property type="entry name" value="Cupredoxin"/>
</dbReference>
<dbReference type="Pfam" id="PF07731">
    <property type="entry name" value="Cu-oxidase_2"/>
    <property type="match status" value="1"/>
</dbReference>
<name>A0ABU4Y7H6_9HYPH</name>
<feature type="chain" id="PRO_5046433336" evidence="3">
    <location>
        <begin position="34"/>
        <end position="486"/>
    </location>
</feature>
<feature type="domain" description="Plastocyanin-like" evidence="4">
    <location>
        <begin position="226"/>
        <end position="315"/>
    </location>
</feature>
<dbReference type="CDD" id="cd13896">
    <property type="entry name" value="CuRO_3_CopA"/>
    <property type="match status" value="1"/>
</dbReference>
<keyword evidence="1" id="KW-0479">Metal-binding</keyword>
<dbReference type="InterPro" id="IPR011707">
    <property type="entry name" value="Cu-oxidase-like_N"/>
</dbReference>
<keyword evidence="2" id="KW-0560">Oxidoreductase</keyword>
<dbReference type="InterPro" id="IPR033138">
    <property type="entry name" value="Cu_oxidase_CS"/>
</dbReference>
<dbReference type="InterPro" id="IPR034279">
    <property type="entry name" value="CuRO_3_CopA"/>
</dbReference>
<dbReference type="Pfam" id="PF07732">
    <property type="entry name" value="Cu-oxidase_3"/>
    <property type="match status" value="1"/>
</dbReference>
<keyword evidence="3" id="KW-0732">Signal</keyword>
<dbReference type="EMBL" id="JAVIIW010000060">
    <property type="protein sequence ID" value="MDX8482875.1"/>
    <property type="molecule type" value="Genomic_DNA"/>
</dbReference>
<evidence type="ECO:0000256" key="1">
    <source>
        <dbReference type="ARBA" id="ARBA00022723"/>
    </source>
</evidence>
<sequence length="486" mass="51841">MQSISRRQFLASTAAAGAASVVLPLITPRAAQASAPTVIRADTRVIDVAGRAATVFGLVQPDGTHGLVSPAGEGFQVRLENALAAPTLIHWHGLTPPFGQDGVPDLPQPLLQPGQSYDYSFPIATPGTHWMHAHTLQEQQLLAAPLIVTDPAQVGVDEQPVVVLFHDFSFKTPEEMLAGLTGSSPASGNGGMAGQSMSGMAGMDMQGMSGGQNMAMPMDVNDIKYDAYLANDRTLDDPQVFAVERNGTVRLRLINGATATAFWIDTGSIEGEAIAVDGNPVIAVRGHRFPLAMGQRIDIRLRIPDEAGAWPILALREGSVERTGFVLATRGGAVKRIAPAGEQAATALDLAFESSLAAAKSLAVTPADRSQPVEIGGAMQGYSWTLNGRTWGNHQPIPVRKGERVELTLRNASMMGHPMHLHGHHFQVVAVDGRRFAGAVRDTVWMPPMREVTVAFDAVNPGTWAFHCHHLYHMATGMMTVVDYTA</sequence>
<proteinExistence type="predicted"/>
<dbReference type="PROSITE" id="PS00080">
    <property type="entry name" value="MULTICOPPER_OXIDASE2"/>
    <property type="match status" value="1"/>
</dbReference>
<dbReference type="CDD" id="cd13887">
    <property type="entry name" value="CuRO_2_MCO_like_2"/>
    <property type="match status" value="1"/>
</dbReference>
<dbReference type="PANTHER" id="PTHR11709">
    <property type="entry name" value="MULTI-COPPER OXIDASE"/>
    <property type="match status" value="1"/>
</dbReference>
<dbReference type="InterPro" id="IPR001117">
    <property type="entry name" value="Cu-oxidase_2nd"/>
</dbReference>
<evidence type="ECO:0000259" key="6">
    <source>
        <dbReference type="Pfam" id="PF07732"/>
    </source>
</evidence>
<evidence type="ECO:0000313" key="7">
    <source>
        <dbReference type="EMBL" id="MDX8482875.1"/>
    </source>
</evidence>